<proteinExistence type="predicted"/>
<name>A0A317EFA2_9PROT</name>
<dbReference type="RefSeq" id="WP_133251492.1">
    <property type="nucleotide sequence ID" value="NZ_QGLE01000002.1"/>
</dbReference>
<accession>A0A317EFA2</accession>
<evidence type="ECO:0000313" key="2">
    <source>
        <dbReference type="Proteomes" id="UP000245461"/>
    </source>
</evidence>
<keyword evidence="2" id="KW-1185">Reference proteome</keyword>
<dbReference type="AlphaFoldDB" id="A0A317EFA2"/>
<sequence>MPDPFKPITLLTREGDYVTTALVPPFLTPPQVLRWGDRTFLRDDIGRYRETVAVDVVLTQDPAPEVH</sequence>
<dbReference type="EMBL" id="QGLE01000002">
    <property type="protein sequence ID" value="PWR24966.1"/>
    <property type="molecule type" value="Genomic_DNA"/>
</dbReference>
<organism evidence="1 2">
    <name type="scientific">Zavarzinia aquatilis</name>
    <dbReference type="NCBI Taxonomy" id="2211142"/>
    <lineage>
        <taxon>Bacteria</taxon>
        <taxon>Pseudomonadati</taxon>
        <taxon>Pseudomonadota</taxon>
        <taxon>Alphaproteobacteria</taxon>
        <taxon>Rhodospirillales</taxon>
        <taxon>Zavarziniaceae</taxon>
        <taxon>Zavarzinia</taxon>
    </lineage>
</organism>
<comment type="caution">
    <text evidence="1">The sequence shown here is derived from an EMBL/GenBank/DDBJ whole genome shotgun (WGS) entry which is preliminary data.</text>
</comment>
<dbReference type="Proteomes" id="UP000245461">
    <property type="component" value="Unassembled WGS sequence"/>
</dbReference>
<evidence type="ECO:0000313" key="1">
    <source>
        <dbReference type="EMBL" id="PWR24966.1"/>
    </source>
</evidence>
<reference evidence="1 2" key="1">
    <citation type="submission" date="2018-05" db="EMBL/GenBank/DDBJ databases">
        <title>Zavarzinia sp. HR-AS.</title>
        <authorList>
            <person name="Lee Y."/>
            <person name="Jeon C.O."/>
        </authorList>
    </citation>
    <scope>NUCLEOTIDE SEQUENCE [LARGE SCALE GENOMIC DNA]</scope>
    <source>
        <strain evidence="1 2">HR-AS</strain>
    </source>
</reference>
<protein>
    <submittedName>
        <fullName evidence="1">Uncharacterized protein</fullName>
    </submittedName>
</protein>
<gene>
    <name evidence="1" type="ORF">DKG74_04140</name>
</gene>